<proteinExistence type="predicted"/>
<dbReference type="OrthoDB" id="2326026at2759"/>
<accession>A0A2I1F072</accession>
<dbReference type="PANTHER" id="PTHR21446:SF12">
    <property type="entry name" value="POTASSIUM CHANNEL TETRAMERIZATION DOMAIN CONTAINING 1"/>
    <property type="match status" value="1"/>
</dbReference>
<organism evidence="1 2">
    <name type="scientific">Rhizophagus irregularis</name>
    <dbReference type="NCBI Taxonomy" id="588596"/>
    <lineage>
        <taxon>Eukaryota</taxon>
        <taxon>Fungi</taxon>
        <taxon>Fungi incertae sedis</taxon>
        <taxon>Mucoromycota</taxon>
        <taxon>Glomeromycotina</taxon>
        <taxon>Glomeromycetes</taxon>
        <taxon>Glomerales</taxon>
        <taxon>Glomeraceae</taxon>
        <taxon>Rhizophagus</taxon>
    </lineage>
</organism>
<dbReference type="GO" id="GO:0015074">
    <property type="term" value="P:DNA integration"/>
    <property type="evidence" value="ECO:0007669"/>
    <property type="project" value="InterPro"/>
</dbReference>
<dbReference type="InterPro" id="IPR013762">
    <property type="entry name" value="Integrase-like_cat_sf"/>
</dbReference>
<dbReference type="VEuPathDB" id="FungiDB:FUN_015588"/>
<dbReference type="Gene3D" id="1.10.443.10">
    <property type="entry name" value="Intergrase catalytic core"/>
    <property type="match status" value="1"/>
</dbReference>
<dbReference type="VEuPathDB" id="FungiDB:RhiirFUN_011464"/>
<protein>
    <submittedName>
        <fullName evidence="1">Uncharacterized protein</fullName>
    </submittedName>
</protein>
<dbReference type="GO" id="GO:0006310">
    <property type="term" value="P:DNA recombination"/>
    <property type="evidence" value="ECO:0007669"/>
    <property type="project" value="InterPro"/>
</dbReference>
<evidence type="ECO:0000313" key="2">
    <source>
        <dbReference type="Proteomes" id="UP000232688"/>
    </source>
</evidence>
<name>A0A2I1F072_9GLOM</name>
<dbReference type="EMBL" id="LLXH01002226">
    <property type="protein sequence ID" value="PKC56222.1"/>
    <property type="molecule type" value="Genomic_DNA"/>
</dbReference>
<dbReference type="SUPFAM" id="SSF56349">
    <property type="entry name" value="DNA breaking-rejoining enzymes"/>
    <property type="match status" value="1"/>
</dbReference>
<reference evidence="1 2" key="1">
    <citation type="submission" date="2017-10" db="EMBL/GenBank/DDBJ databases">
        <title>Extensive intraspecific genome diversity in a model arbuscular mycorrhizal fungus.</title>
        <authorList>
            <person name="Chen E.C.H."/>
            <person name="Morin E."/>
            <person name="Baudet D."/>
            <person name="Noel J."/>
            <person name="Ndikumana S."/>
            <person name="Charron P."/>
            <person name="St-Onge C."/>
            <person name="Giorgi J."/>
            <person name="Grigoriev I.V."/>
            <person name="Roux C."/>
            <person name="Martin F.M."/>
            <person name="Corradi N."/>
        </authorList>
    </citation>
    <scope>NUCLEOTIDE SEQUENCE [LARGE SCALE GENOMIC DNA]</scope>
    <source>
        <strain evidence="1 2">A1</strain>
    </source>
</reference>
<reference evidence="1 2" key="2">
    <citation type="submission" date="2017-10" db="EMBL/GenBank/DDBJ databases">
        <title>Genome analyses suggest a sexual origin of heterokaryosis in a supposedly ancient asexual fungus.</title>
        <authorList>
            <person name="Corradi N."/>
            <person name="Sedzielewska K."/>
            <person name="Noel J."/>
            <person name="Charron P."/>
            <person name="Farinelli L."/>
            <person name="Marton T."/>
            <person name="Kruger M."/>
            <person name="Pelin A."/>
            <person name="Brachmann A."/>
            <person name="Corradi N."/>
        </authorList>
    </citation>
    <scope>NUCLEOTIDE SEQUENCE [LARGE SCALE GENOMIC DNA]</scope>
    <source>
        <strain evidence="1 2">A1</strain>
    </source>
</reference>
<gene>
    <name evidence="1" type="ORF">RhiirA1_474305</name>
</gene>
<dbReference type="PANTHER" id="PTHR21446">
    <property type="entry name" value="DUF3504 DOMAIN-CONTAINING PROTEIN"/>
    <property type="match status" value="1"/>
</dbReference>
<dbReference type="GO" id="GO:0003677">
    <property type="term" value="F:DNA binding"/>
    <property type="evidence" value="ECO:0007669"/>
    <property type="project" value="InterPro"/>
</dbReference>
<dbReference type="VEuPathDB" id="FungiDB:RhiirA1_474305"/>
<evidence type="ECO:0000313" key="1">
    <source>
        <dbReference type="EMBL" id="PKC56222.1"/>
    </source>
</evidence>
<dbReference type="Proteomes" id="UP000232688">
    <property type="component" value="Unassembled WGS sequence"/>
</dbReference>
<sequence>MKQKNGNQYSASSVRCAIAAIHHHIMKNSTISGINIHDQATFPAFWEVTNGKLKFFSDLGLNDAKGADALSMDEISIILNHKTLDSTTSERLLYRIYFYNALLLGIWGKEHSVLLLEDFKKREDGGFTVYIYRSKTNQRGAFGSRGKADKILIPYNEEIIQHYDKYISLRPKDADPEFYLQEMGEEDALSSGIWFKRNHIGFNRLKSFMRTICISVGLNISNRKIVPHTGRKTMVQALESEKDQLRMMENLAEKITGNDNKNFKKLQPI</sequence>
<comment type="caution">
    <text evidence="1">The sequence shown here is derived from an EMBL/GenBank/DDBJ whole genome shotgun (WGS) entry which is preliminary data.</text>
</comment>
<dbReference type="InterPro" id="IPR052787">
    <property type="entry name" value="MAVS"/>
</dbReference>
<dbReference type="InterPro" id="IPR011010">
    <property type="entry name" value="DNA_brk_join_enz"/>
</dbReference>
<dbReference type="AlphaFoldDB" id="A0A2I1F072"/>